<feature type="transmembrane region" description="Helical" evidence="4">
    <location>
        <begin position="168"/>
        <end position="188"/>
    </location>
</feature>
<protein>
    <submittedName>
        <fullName evidence="5">MFS transporter</fullName>
    </submittedName>
</protein>
<feature type="transmembrane region" description="Helical" evidence="4">
    <location>
        <begin position="219"/>
        <end position="243"/>
    </location>
</feature>
<feature type="transmembrane region" description="Helical" evidence="4">
    <location>
        <begin position="312"/>
        <end position="332"/>
    </location>
</feature>
<dbReference type="PANTHER" id="PTHR11360:SF308">
    <property type="entry name" value="BLL3089 PROTEIN"/>
    <property type="match status" value="1"/>
</dbReference>
<feature type="transmembrane region" description="Helical" evidence="4">
    <location>
        <begin position="135"/>
        <end position="156"/>
    </location>
</feature>
<dbReference type="Pfam" id="PF07690">
    <property type="entry name" value="MFS_1"/>
    <property type="match status" value="1"/>
</dbReference>
<feature type="transmembrane region" description="Helical" evidence="4">
    <location>
        <begin position="249"/>
        <end position="271"/>
    </location>
</feature>
<dbReference type="EMBL" id="CP102845">
    <property type="protein sequence ID" value="UVF21451.1"/>
    <property type="molecule type" value="Genomic_DNA"/>
</dbReference>
<keyword evidence="3 4" id="KW-0472">Membrane</keyword>
<accession>A0ABY5RW38</accession>
<evidence type="ECO:0000256" key="2">
    <source>
        <dbReference type="ARBA" id="ARBA00022989"/>
    </source>
</evidence>
<dbReference type="InterPro" id="IPR011701">
    <property type="entry name" value="MFS"/>
</dbReference>
<organism evidence="5 6">
    <name type="scientific">Microvirga terrae</name>
    <dbReference type="NCBI Taxonomy" id="2740529"/>
    <lineage>
        <taxon>Bacteria</taxon>
        <taxon>Pseudomonadati</taxon>
        <taxon>Pseudomonadota</taxon>
        <taxon>Alphaproteobacteria</taxon>
        <taxon>Hyphomicrobiales</taxon>
        <taxon>Methylobacteriaceae</taxon>
        <taxon>Microvirga</taxon>
    </lineage>
</organism>
<proteinExistence type="predicted"/>
<dbReference type="Proteomes" id="UP001017257">
    <property type="component" value="Chromosome"/>
</dbReference>
<evidence type="ECO:0000256" key="1">
    <source>
        <dbReference type="ARBA" id="ARBA00022692"/>
    </source>
</evidence>
<name>A0ABY5RW38_9HYPH</name>
<sequence length="396" mass="40538">MPKQNPRVVISALGITQILAWGSSFYLPAVLAKPIAADTGWSLGWVVAGLSVGLLAAGLVAPRVGRTIDAKGGRPVLVGSSVMLAAGHATLALAYSLPVYLMAWLVMGVGMGSGLYDAGFATLGRLYGKDARRAITTLTLWGGFASTVCWPFSAWLVEHFGWRGACAAYAAIHLLVCLPLHAFVIPGIGAPAGGGKASGAKPGQTSPAHLTGTRRTRAFMLLAMILTLGAMTASMIGVHLLTFLQARGLGLAAAVALGALVGPSQVGARIVEMTFGRHYHPIWTMAASVTLVACGAVLLFLGFPILALALALYGAGNGIGSIAKGTLPLALFGAEGYASLMGRLAMPSLLAQALSPSLGAVLIEWSGPGAALGFLAGMTCLNIVLVGALWVTTWDR</sequence>
<evidence type="ECO:0000313" key="6">
    <source>
        <dbReference type="Proteomes" id="UP001017257"/>
    </source>
</evidence>
<dbReference type="InterPro" id="IPR036259">
    <property type="entry name" value="MFS_trans_sf"/>
</dbReference>
<dbReference type="RefSeq" id="WP_173945532.1">
    <property type="nucleotide sequence ID" value="NZ_CP102845.1"/>
</dbReference>
<keyword evidence="6" id="KW-1185">Reference proteome</keyword>
<feature type="transmembrane region" description="Helical" evidence="4">
    <location>
        <begin position="369"/>
        <end position="391"/>
    </location>
</feature>
<dbReference type="InterPro" id="IPR050327">
    <property type="entry name" value="Proton-linked_MCT"/>
</dbReference>
<dbReference type="Gene3D" id="1.20.1250.20">
    <property type="entry name" value="MFS general substrate transporter like domains"/>
    <property type="match status" value="1"/>
</dbReference>
<reference evidence="5" key="1">
    <citation type="submission" date="2022-08" db="EMBL/GenBank/DDBJ databases">
        <title>Microvirga terrae sp. nov., isolated from soil.</title>
        <authorList>
            <person name="Kim K.H."/>
            <person name="Seo Y.L."/>
            <person name="Kim J.M."/>
            <person name="Lee J.K."/>
            <person name="Han D.M."/>
            <person name="Jeon C.O."/>
        </authorList>
    </citation>
    <scope>NUCLEOTIDE SEQUENCE</scope>
    <source>
        <strain evidence="5">R24</strain>
    </source>
</reference>
<evidence type="ECO:0000256" key="4">
    <source>
        <dbReference type="SAM" id="Phobius"/>
    </source>
</evidence>
<feature type="transmembrane region" description="Helical" evidence="4">
    <location>
        <begin position="42"/>
        <end position="64"/>
    </location>
</feature>
<gene>
    <name evidence="5" type="ORF">HPT29_010175</name>
</gene>
<feature type="transmembrane region" description="Helical" evidence="4">
    <location>
        <begin position="283"/>
        <end position="306"/>
    </location>
</feature>
<evidence type="ECO:0000313" key="5">
    <source>
        <dbReference type="EMBL" id="UVF21451.1"/>
    </source>
</evidence>
<evidence type="ECO:0000256" key="3">
    <source>
        <dbReference type="ARBA" id="ARBA00023136"/>
    </source>
</evidence>
<feature type="transmembrane region" description="Helical" evidence="4">
    <location>
        <begin position="101"/>
        <end position="123"/>
    </location>
</feature>
<keyword evidence="2 4" id="KW-1133">Transmembrane helix</keyword>
<dbReference type="SUPFAM" id="SSF103473">
    <property type="entry name" value="MFS general substrate transporter"/>
    <property type="match status" value="1"/>
</dbReference>
<dbReference type="PANTHER" id="PTHR11360">
    <property type="entry name" value="MONOCARBOXYLATE TRANSPORTER"/>
    <property type="match status" value="1"/>
</dbReference>
<keyword evidence="1 4" id="KW-0812">Transmembrane</keyword>